<dbReference type="Proteomes" id="UP000065261">
    <property type="component" value="Chromosome II"/>
</dbReference>
<feature type="transmembrane region" description="Helical" evidence="13">
    <location>
        <begin position="45"/>
        <end position="63"/>
    </location>
</feature>
<organism evidence="15">
    <name type="scientific">Pseudoalteromonas translucida KMM 520</name>
    <dbReference type="NCBI Taxonomy" id="1315283"/>
    <lineage>
        <taxon>Bacteria</taxon>
        <taxon>Pseudomonadati</taxon>
        <taxon>Pseudomonadota</taxon>
        <taxon>Gammaproteobacteria</taxon>
        <taxon>Alteromonadales</taxon>
        <taxon>Pseudoalteromonadaceae</taxon>
        <taxon>Pseudoalteromonas</taxon>
    </lineage>
</organism>
<keyword evidence="4" id="KW-1003">Cell membrane</keyword>
<evidence type="ECO:0000259" key="14">
    <source>
        <dbReference type="Pfam" id="PF01292"/>
    </source>
</evidence>
<comment type="subcellular location">
    <subcellularLocation>
        <location evidence="2">Cell membrane</location>
        <topology evidence="2">Multi-pass membrane protein</topology>
    </subcellularLocation>
</comment>
<feature type="domain" description="Cytochrome b561 bacterial/Ni-hydrogenase" evidence="14">
    <location>
        <begin position="7"/>
        <end position="176"/>
    </location>
</feature>
<evidence type="ECO:0000256" key="13">
    <source>
        <dbReference type="SAM" id="Phobius"/>
    </source>
</evidence>
<keyword evidence="7" id="KW-0479">Metal-binding</keyword>
<evidence type="ECO:0000256" key="7">
    <source>
        <dbReference type="ARBA" id="ARBA00022723"/>
    </source>
</evidence>
<dbReference type="Pfam" id="PF01292">
    <property type="entry name" value="Ni_hydr_CYTB"/>
    <property type="match status" value="1"/>
</dbReference>
<dbReference type="PANTHER" id="PTHR30529">
    <property type="entry name" value="CYTOCHROME B561"/>
    <property type="match status" value="1"/>
</dbReference>
<feature type="transmembrane region" description="Helical" evidence="13">
    <location>
        <begin position="12"/>
        <end position="33"/>
    </location>
</feature>
<proteinExistence type="inferred from homology"/>
<reference evidence="15 16" key="1">
    <citation type="submission" date="2015-03" db="EMBL/GenBank/DDBJ databases">
        <authorList>
            <person name="Murphy D."/>
        </authorList>
    </citation>
    <scope>NUCLEOTIDE SEQUENCE [LARGE SCALE GENOMIC DNA]</scope>
    <source>
        <strain evidence="15 16">KMM 520</strain>
    </source>
</reference>
<dbReference type="SUPFAM" id="SSF81342">
    <property type="entry name" value="Transmembrane di-heme cytochromes"/>
    <property type="match status" value="1"/>
</dbReference>
<evidence type="ECO:0000256" key="11">
    <source>
        <dbReference type="ARBA" id="ARBA00023136"/>
    </source>
</evidence>
<dbReference type="PANTHER" id="PTHR30529:SF1">
    <property type="entry name" value="CYTOCHROME B561 HOMOLOG 2"/>
    <property type="match status" value="1"/>
</dbReference>
<keyword evidence="8" id="KW-0249">Electron transport</keyword>
<keyword evidence="11 13" id="KW-0472">Membrane</keyword>
<dbReference type="RefSeq" id="WP_058375074.1">
    <property type="nucleotide sequence ID" value="NZ_CP011035.1"/>
</dbReference>
<keyword evidence="9 13" id="KW-1133">Transmembrane helix</keyword>
<dbReference type="PATRIC" id="fig|1315283.4.peg.3725"/>
<dbReference type="GO" id="GO:0046872">
    <property type="term" value="F:metal ion binding"/>
    <property type="evidence" value="ECO:0007669"/>
    <property type="project" value="UniProtKB-KW"/>
</dbReference>
<gene>
    <name evidence="15" type="primary">cybB</name>
    <name evidence="15" type="ORF">PTRA_b0699</name>
</gene>
<evidence type="ECO:0000256" key="12">
    <source>
        <dbReference type="ARBA" id="ARBA00037975"/>
    </source>
</evidence>
<dbReference type="InterPro" id="IPR016174">
    <property type="entry name" value="Di-haem_cyt_TM"/>
</dbReference>
<dbReference type="GO" id="GO:0020037">
    <property type="term" value="F:heme binding"/>
    <property type="evidence" value="ECO:0007669"/>
    <property type="project" value="TreeGrafter"/>
</dbReference>
<keyword evidence="10" id="KW-0408">Iron</keyword>
<dbReference type="EMBL" id="CP011035">
    <property type="protein sequence ID" value="ALS35135.1"/>
    <property type="molecule type" value="Genomic_DNA"/>
</dbReference>
<dbReference type="InterPro" id="IPR011577">
    <property type="entry name" value="Cyt_b561_bac/Ni-Hgenase"/>
</dbReference>
<evidence type="ECO:0000256" key="4">
    <source>
        <dbReference type="ARBA" id="ARBA00022475"/>
    </source>
</evidence>
<keyword evidence="6 13" id="KW-0812">Transmembrane</keyword>
<evidence type="ECO:0000256" key="2">
    <source>
        <dbReference type="ARBA" id="ARBA00004651"/>
    </source>
</evidence>
<dbReference type="OrthoDB" id="1247465at2"/>
<comment type="similarity">
    <text evidence="12">Belongs to the cytochrome b561 family.</text>
</comment>
<protein>
    <submittedName>
        <fullName evidence="15">Cytochrome b561</fullName>
    </submittedName>
</protein>
<feature type="transmembrane region" description="Helical" evidence="13">
    <location>
        <begin position="83"/>
        <end position="106"/>
    </location>
</feature>
<evidence type="ECO:0000256" key="9">
    <source>
        <dbReference type="ARBA" id="ARBA00022989"/>
    </source>
</evidence>
<dbReference type="InterPro" id="IPR052168">
    <property type="entry name" value="Cytochrome_b561_oxidase"/>
</dbReference>
<sequence length="179" mass="19791">MKTVTKYSPASMLIHWTMAVLIISMLFLGLSMVQSLAVWQIEAVLLHKSFGVLALFLVCIRLINKALTTSPKLPSSVAKPQALAAHLTQLGLYTTMILMPISGWLMQNADGRNISFFGLFSLPNLLEKNISYYGFLRESHAIIAVLFLLLIFMHVSAALYHGLLKQDGVLSSMLPGKNK</sequence>
<dbReference type="AlphaFoldDB" id="A0A0U2ITH7"/>
<dbReference type="GO" id="GO:0005886">
    <property type="term" value="C:plasma membrane"/>
    <property type="evidence" value="ECO:0007669"/>
    <property type="project" value="UniProtKB-SubCell"/>
</dbReference>
<feature type="transmembrane region" description="Helical" evidence="13">
    <location>
        <begin position="141"/>
        <end position="163"/>
    </location>
</feature>
<dbReference type="Gene3D" id="1.20.950.20">
    <property type="entry name" value="Transmembrane di-heme cytochromes, Chain C"/>
    <property type="match status" value="2"/>
</dbReference>
<evidence type="ECO:0000256" key="5">
    <source>
        <dbReference type="ARBA" id="ARBA00022617"/>
    </source>
</evidence>
<dbReference type="GO" id="GO:0009055">
    <property type="term" value="F:electron transfer activity"/>
    <property type="evidence" value="ECO:0007669"/>
    <property type="project" value="InterPro"/>
</dbReference>
<name>A0A0U2ITH7_9GAMM</name>
<keyword evidence="5" id="KW-0349">Heme</keyword>
<evidence type="ECO:0000313" key="15">
    <source>
        <dbReference type="EMBL" id="ALS35135.1"/>
    </source>
</evidence>
<evidence type="ECO:0000256" key="6">
    <source>
        <dbReference type="ARBA" id="ARBA00022692"/>
    </source>
</evidence>
<evidence type="ECO:0000256" key="3">
    <source>
        <dbReference type="ARBA" id="ARBA00022448"/>
    </source>
</evidence>
<evidence type="ECO:0000256" key="1">
    <source>
        <dbReference type="ARBA" id="ARBA00001970"/>
    </source>
</evidence>
<evidence type="ECO:0000256" key="10">
    <source>
        <dbReference type="ARBA" id="ARBA00023004"/>
    </source>
</evidence>
<dbReference type="KEGG" id="ptn:PTRA_b0699"/>
<accession>A0A0U2ITH7</accession>
<dbReference type="GO" id="GO:0022904">
    <property type="term" value="P:respiratory electron transport chain"/>
    <property type="evidence" value="ECO:0007669"/>
    <property type="project" value="InterPro"/>
</dbReference>
<keyword evidence="3" id="KW-0813">Transport</keyword>
<evidence type="ECO:0000256" key="8">
    <source>
        <dbReference type="ARBA" id="ARBA00022982"/>
    </source>
</evidence>
<evidence type="ECO:0000313" key="16">
    <source>
        <dbReference type="Proteomes" id="UP000065261"/>
    </source>
</evidence>
<comment type="cofactor">
    <cofactor evidence="1">
        <name>heme b</name>
        <dbReference type="ChEBI" id="CHEBI:60344"/>
    </cofactor>
</comment>